<feature type="region of interest" description="Disordered" evidence="2">
    <location>
        <begin position="599"/>
        <end position="624"/>
    </location>
</feature>
<feature type="region of interest" description="Disordered" evidence="2">
    <location>
        <begin position="557"/>
        <end position="586"/>
    </location>
</feature>
<dbReference type="GO" id="GO:0016874">
    <property type="term" value="F:ligase activity"/>
    <property type="evidence" value="ECO:0007669"/>
    <property type="project" value="UniProtKB-KW"/>
</dbReference>
<keyword evidence="1" id="KW-0430">Lectin</keyword>
<sequence>MIVDFLSDYMACDPGKPSALVVPEDSETEVLPVVTTQPLQIVLETSGTWDVNAVSPVSSTSSHGTTAKRFGYRPGDDFFCTILVHPEHFEIRLNDMPFASSEHLVPVSSIHGIQIDGDAMISTICFGHPMAIEKHNRLLRESKIPQVTVDQDNGVPSIVECRMAMDEELQAAYMRDSAMDVRKLGSEFSRSAFELFTPNEEKSKEEDCVAELPGLKRATSYQLVFDVDDIDLDDSDRPVMVKNNRLTKSQFNLDRMKHSNRLVNKTAAEREDINAKAKGKLSLKKAPSGVVKKLNARLDEVQRPGKNGMVNESASPNVIRRPSFNSPIPAKLKQRAHVNGSHLPPTDGLKLKSRSQQNVSFITDGTQVGTEVRVRPFFKPVLPYEVEQLEQITDDDSQTSAPSYRVLFRGGYQDNPHPSNLMARDRLRSKTAEFRTEHPVDLPNGFHPRCATYSGIQNSINPVTVRSPLTLLDQQWDQVLPVITNPPDLLPRVGEHSELSAVNTLSSNSEENCPPYVHWYDQMRYTSKPISMVICGDPGSFGSDHEHDEPLPLNCSKMPIQKTKPNKPIKPSSPLSPVTGNNSTHSARMNVSLDKAKEPNCADAAKPSDEVKSSPLGSNNGHFVSRTTTVISNGRAKQNDPETSDEPVLLIDCIPMDPGVCVVQQPMEDWPANNNSPENAQVVQPWANRISLQLESRTFSHQVEVPRPDGLGEDTESLMSGMTMRSDYGITSSAFDDPVDEPAYSIHDPRVPESRLAVEQSVSQFPRESAETHPNGTLRNQENGLDKHEFLSQPRDGPRDSSVTHRPDPAPIIHKRSTTAATKPPLRSASDLRRVVIQKQFPPEIHEVTDSKDKGKNMNSSGNVENEPEKCPVSKPTEQVAKSTDKSSHVPKLFRGLQTRRSFLSGKWTPKLNRKTDNNGKKDMTVEVKSTTTNGQATNSLTKVINANGQLNVSENKKQPVQTPKKWFSRKTTGLKL</sequence>
<feature type="compositionally biased region" description="Basic and acidic residues" evidence="2">
    <location>
        <begin position="599"/>
        <end position="612"/>
    </location>
</feature>
<keyword evidence="4" id="KW-0436">Ligase</keyword>
<feature type="region of interest" description="Disordered" evidence="2">
    <location>
        <begin position="304"/>
        <end position="326"/>
    </location>
</feature>
<feature type="region of interest" description="Disordered" evidence="2">
    <location>
        <begin position="731"/>
        <end position="828"/>
    </location>
</feature>
<name>A0A8E0VI78_9TREM</name>
<dbReference type="GO" id="GO:0030246">
    <property type="term" value="F:carbohydrate binding"/>
    <property type="evidence" value="ECO:0007669"/>
    <property type="project" value="UniProtKB-KW"/>
</dbReference>
<dbReference type="SUPFAM" id="SSF49899">
    <property type="entry name" value="Concanavalin A-like lectins/glucanases"/>
    <property type="match status" value="1"/>
</dbReference>
<feature type="region of interest" description="Disordered" evidence="2">
    <location>
        <begin position="848"/>
        <end position="889"/>
    </location>
</feature>
<accession>A0A8E0VI78</accession>
<evidence type="ECO:0000256" key="1">
    <source>
        <dbReference type="ARBA" id="ARBA00022734"/>
    </source>
</evidence>
<feature type="compositionally biased region" description="Polar residues" evidence="2">
    <location>
        <begin position="948"/>
        <end position="962"/>
    </location>
</feature>
<proteinExistence type="predicted"/>
<feature type="compositionally biased region" description="Polar residues" evidence="2">
    <location>
        <begin position="573"/>
        <end position="586"/>
    </location>
</feature>
<dbReference type="InterPro" id="IPR013320">
    <property type="entry name" value="ConA-like_dom_sf"/>
</dbReference>
<dbReference type="OrthoDB" id="6256966at2759"/>
<dbReference type="PROSITE" id="PS51304">
    <property type="entry name" value="GALECTIN"/>
    <property type="match status" value="1"/>
</dbReference>
<feature type="compositionally biased region" description="Polar residues" evidence="2">
    <location>
        <begin position="760"/>
        <end position="783"/>
    </location>
</feature>
<dbReference type="Pfam" id="PF00337">
    <property type="entry name" value="Gal-bind_lectin"/>
    <property type="match status" value="1"/>
</dbReference>
<comment type="caution">
    <text evidence="4">The sequence shown here is derived from an EMBL/GenBank/DDBJ whole genome shotgun (WGS) entry which is preliminary data.</text>
</comment>
<dbReference type="InterPro" id="IPR001079">
    <property type="entry name" value="Galectin_CRD"/>
</dbReference>
<evidence type="ECO:0000313" key="4">
    <source>
        <dbReference type="EMBL" id="KAA0195130.1"/>
    </source>
</evidence>
<keyword evidence="5" id="KW-1185">Reference proteome</keyword>
<feature type="domain" description="Galectin" evidence="3">
    <location>
        <begin position="1"/>
        <end position="127"/>
    </location>
</feature>
<protein>
    <submittedName>
        <fullName evidence="4">Ubiquitin-protein ligase BRE1</fullName>
    </submittedName>
</protein>
<feature type="compositionally biased region" description="Polar residues" evidence="2">
    <location>
        <begin position="615"/>
        <end position="624"/>
    </location>
</feature>
<dbReference type="Gene3D" id="2.60.120.200">
    <property type="match status" value="1"/>
</dbReference>
<feature type="region of interest" description="Disordered" evidence="2">
    <location>
        <begin position="948"/>
        <end position="977"/>
    </location>
</feature>
<reference evidence="4" key="1">
    <citation type="submission" date="2019-05" db="EMBL/GenBank/DDBJ databases">
        <title>Annotation for the trematode Fasciolopsis buski.</title>
        <authorList>
            <person name="Choi Y.-J."/>
        </authorList>
    </citation>
    <scope>NUCLEOTIDE SEQUENCE</scope>
    <source>
        <strain evidence="4">HT</strain>
        <tissue evidence="4">Whole worm</tissue>
    </source>
</reference>
<dbReference type="Proteomes" id="UP000728185">
    <property type="component" value="Unassembled WGS sequence"/>
</dbReference>
<dbReference type="EMBL" id="LUCM01003912">
    <property type="protein sequence ID" value="KAA0195130.1"/>
    <property type="molecule type" value="Genomic_DNA"/>
</dbReference>
<gene>
    <name evidence="4" type="ORF">FBUS_05195</name>
</gene>
<evidence type="ECO:0000259" key="3">
    <source>
        <dbReference type="PROSITE" id="PS51304"/>
    </source>
</evidence>
<evidence type="ECO:0000313" key="5">
    <source>
        <dbReference type="Proteomes" id="UP000728185"/>
    </source>
</evidence>
<dbReference type="AlphaFoldDB" id="A0A8E0VI78"/>
<evidence type="ECO:0000256" key="2">
    <source>
        <dbReference type="SAM" id="MobiDB-lite"/>
    </source>
</evidence>
<feature type="compositionally biased region" description="Basic and acidic residues" evidence="2">
    <location>
        <begin position="784"/>
        <end position="808"/>
    </location>
</feature>
<organism evidence="4 5">
    <name type="scientific">Fasciolopsis buskii</name>
    <dbReference type="NCBI Taxonomy" id="27845"/>
    <lineage>
        <taxon>Eukaryota</taxon>
        <taxon>Metazoa</taxon>
        <taxon>Spiralia</taxon>
        <taxon>Lophotrochozoa</taxon>
        <taxon>Platyhelminthes</taxon>
        <taxon>Trematoda</taxon>
        <taxon>Digenea</taxon>
        <taxon>Plagiorchiida</taxon>
        <taxon>Echinostomata</taxon>
        <taxon>Echinostomatoidea</taxon>
        <taxon>Fasciolidae</taxon>
        <taxon>Fasciolopsis</taxon>
    </lineage>
</organism>